<evidence type="ECO:0000259" key="10">
    <source>
        <dbReference type="PROSITE" id="PS50119"/>
    </source>
</evidence>
<feature type="region of interest" description="Disordered" evidence="8">
    <location>
        <begin position="568"/>
        <end position="588"/>
    </location>
</feature>
<dbReference type="GO" id="GO:0006513">
    <property type="term" value="P:protein monoubiquitination"/>
    <property type="evidence" value="ECO:0007669"/>
    <property type="project" value="TreeGrafter"/>
</dbReference>
<dbReference type="GO" id="GO:0070842">
    <property type="term" value="P:aggresome assembly"/>
    <property type="evidence" value="ECO:0007669"/>
    <property type="project" value="TreeGrafter"/>
</dbReference>
<organism evidence="12 13">
    <name type="scientific">Dimorphilus gyrociliatus</name>
    <dbReference type="NCBI Taxonomy" id="2664684"/>
    <lineage>
        <taxon>Eukaryota</taxon>
        <taxon>Metazoa</taxon>
        <taxon>Spiralia</taxon>
        <taxon>Lophotrochozoa</taxon>
        <taxon>Annelida</taxon>
        <taxon>Polychaeta</taxon>
        <taxon>Polychaeta incertae sedis</taxon>
        <taxon>Dinophilidae</taxon>
        <taxon>Dimorphilus</taxon>
    </lineage>
</organism>
<evidence type="ECO:0000256" key="6">
    <source>
        <dbReference type="PROSITE-ProRule" id="PRU00024"/>
    </source>
</evidence>
<keyword evidence="3" id="KW-0479">Metal-binding</keyword>
<dbReference type="InterPro" id="IPR027267">
    <property type="entry name" value="AH/BAR_dom_sf"/>
</dbReference>
<dbReference type="GO" id="GO:0005164">
    <property type="term" value="F:tumor necrosis factor receptor binding"/>
    <property type="evidence" value="ECO:0007669"/>
    <property type="project" value="TreeGrafter"/>
</dbReference>
<evidence type="ECO:0000256" key="2">
    <source>
        <dbReference type="ARBA" id="ARBA00022490"/>
    </source>
</evidence>
<dbReference type="InterPro" id="IPR000315">
    <property type="entry name" value="Znf_B-box"/>
</dbReference>
<keyword evidence="13" id="KW-1185">Reference proteome</keyword>
<dbReference type="SUPFAM" id="SSF57850">
    <property type="entry name" value="RING/U-box"/>
    <property type="match status" value="1"/>
</dbReference>
<dbReference type="CDD" id="cd19779">
    <property type="entry name" value="Bbox2_TRIM37_C-VIII"/>
    <property type="match status" value="1"/>
</dbReference>
<dbReference type="InterPro" id="IPR013083">
    <property type="entry name" value="Znf_RING/FYVE/PHD"/>
</dbReference>
<dbReference type="SUPFAM" id="SSF103657">
    <property type="entry name" value="BAR/IMD domain-like"/>
    <property type="match status" value="1"/>
</dbReference>
<dbReference type="GO" id="GO:0005778">
    <property type="term" value="C:peroxisomal membrane"/>
    <property type="evidence" value="ECO:0007669"/>
    <property type="project" value="TreeGrafter"/>
</dbReference>
<feature type="compositionally biased region" description="Basic and acidic residues" evidence="8">
    <location>
        <begin position="448"/>
        <end position="461"/>
    </location>
</feature>
<dbReference type="SUPFAM" id="SSF49599">
    <property type="entry name" value="TRAF domain-like"/>
    <property type="match status" value="1"/>
</dbReference>
<dbReference type="PANTHER" id="PTHR36754:SF2">
    <property type="entry name" value="E3 UBIQUITIN-PROTEIN LIGASE TRIM37"/>
    <property type="match status" value="1"/>
</dbReference>
<evidence type="ECO:0000256" key="4">
    <source>
        <dbReference type="ARBA" id="ARBA00022771"/>
    </source>
</evidence>
<accession>A0A7I8V9Y8</accession>
<evidence type="ECO:0000256" key="3">
    <source>
        <dbReference type="ARBA" id="ARBA00022723"/>
    </source>
</evidence>
<keyword evidence="2" id="KW-0963">Cytoplasm</keyword>
<evidence type="ECO:0000256" key="8">
    <source>
        <dbReference type="SAM" id="MobiDB-lite"/>
    </source>
</evidence>
<evidence type="ECO:0000259" key="11">
    <source>
        <dbReference type="PROSITE" id="PS50144"/>
    </source>
</evidence>
<dbReference type="GO" id="GO:0031625">
    <property type="term" value="F:ubiquitin protein ligase binding"/>
    <property type="evidence" value="ECO:0007669"/>
    <property type="project" value="TreeGrafter"/>
</dbReference>
<dbReference type="OrthoDB" id="192247at2759"/>
<evidence type="ECO:0000256" key="7">
    <source>
        <dbReference type="SAM" id="Coils"/>
    </source>
</evidence>
<dbReference type="GO" id="GO:0061630">
    <property type="term" value="F:ubiquitin protein ligase activity"/>
    <property type="evidence" value="ECO:0007669"/>
    <property type="project" value="TreeGrafter"/>
</dbReference>
<evidence type="ECO:0000256" key="1">
    <source>
        <dbReference type="ARBA" id="ARBA00004496"/>
    </source>
</evidence>
<dbReference type="PROSITE" id="PS50119">
    <property type="entry name" value="ZF_BBOX"/>
    <property type="match status" value="1"/>
</dbReference>
<evidence type="ECO:0000256" key="5">
    <source>
        <dbReference type="ARBA" id="ARBA00022833"/>
    </source>
</evidence>
<dbReference type="GO" id="GO:0051865">
    <property type="term" value="P:protein autoubiquitination"/>
    <property type="evidence" value="ECO:0007669"/>
    <property type="project" value="TreeGrafter"/>
</dbReference>
<name>A0A7I8V9Y8_9ANNE</name>
<sequence>MAKCREDETFETDVESIESLAEMFRCCVCLDKLTDASICPHCSKLFCFGCIQKWLTIDAKEQCPYCRAPLHISEVVKCRWGQELIEQLDSLRIFNKKVTVKKCDRHGEKLSVFCEACDICICHQCALWTGEHHSHVFRPVDEVYNEQMKHVNELIGELRKRHCEIIGSMQSIRRNIDNVQRAKEQRVREMRNAVEEMIAHLEAQLKGKLESLQAQRKDLETESEKLDTFLKEYERQKKTYSKSEMVERSSEIKEDLQKFLSSNQPKLETVSVSTDFQSEIVPSYDVGIFKVKPFSQKRKRAAPVFSDVMQAAGLAWRLKVYPDGNGVVRGNYLSVFLELHSGFQESSKYEYKIELLHPHYQNDPSRNVVREFASDFEQGECWGYNRFYRLELLTSENFLNEVDDSITLRFQVRSPNYYQKCRDLEAYIKQLENTNNKLRIELTGLRDENERNSRTNNEREVATGWNATGSDDLEFGLEEEDESEGSVRGPSAEDRMIEMQKTMDIVRMTAELAENAVANEEDAARVREDQNDDQLEEFPLEDSVLESSSDCGETGTLTNEFFYSSVGFEREGERSDSDEERREEGVDSLEDVQAFLQSMVQSSRMNDMVFGRSLLKQSEGKEGTE</sequence>
<dbReference type="Gene3D" id="3.30.160.60">
    <property type="entry name" value="Classic Zinc Finger"/>
    <property type="match status" value="1"/>
</dbReference>
<dbReference type="SMART" id="SM00336">
    <property type="entry name" value="BBOX"/>
    <property type="match status" value="1"/>
</dbReference>
<comment type="caution">
    <text evidence="12">The sequence shown here is derived from an EMBL/GenBank/DDBJ whole genome shotgun (WGS) entry which is preliminary data.</text>
</comment>
<feature type="coiled-coil region" evidence="7">
    <location>
        <begin position="169"/>
        <end position="239"/>
    </location>
</feature>
<dbReference type="PANTHER" id="PTHR36754">
    <property type="entry name" value="E3 UBIQUITIN-PROTEIN LIGASE TRIM37"/>
    <property type="match status" value="1"/>
</dbReference>
<dbReference type="SMART" id="SM00061">
    <property type="entry name" value="MATH"/>
    <property type="match status" value="1"/>
</dbReference>
<dbReference type="AlphaFoldDB" id="A0A7I8V9Y8"/>
<evidence type="ECO:0000259" key="9">
    <source>
        <dbReference type="PROSITE" id="PS50089"/>
    </source>
</evidence>
<feature type="domain" description="RING-type" evidence="9">
    <location>
        <begin position="26"/>
        <end position="67"/>
    </location>
</feature>
<feature type="domain" description="B box-type" evidence="10">
    <location>
        <begin position="98"/>
        <end position="140"/>
    </location>
</feature>
<dbReference type="InterPro" id="IPR053003">
    <property type="entry name" value="TRIM_RBCC_E3_ubiq-ligases"/>
</dbReference>
<dbReference type="InterPro" id="IPR008974">
    <property type="entry name" value="TRAF-like"/>
</dbReference>
<protein>
    <submittedName>
        <fullName evidence="12">DgyrCDS697</fullName>
    </submittedName>
</protein>
<dbReference type="CDD" id="cd03773">
    <property type="entry name" value="MATH_TRIM37"/>
    <property type="match status" value="1"/>
</dbReference>
<feature type="compositionally biased region" description="Basic and acidic residues" evidence="8">
    <location>
        <begin position="568"/>
        <end position="585"/>
    </location>
</feature>
<dbReference type="Proteomes" id="UP000549394">
    <property type="component" value="Unassembled WGS sequence"/>
</dbReference>
<dbReference type="GO" id="GO:0008270">
    <property type="term" value="F:zinc ion binding"/>
    <property type="evidence" value="ECO:0007669"/>
    <property type="project" value="UniProtKB-KW"/>
</dbReference>
<dbReference type="Gene3D" id="3.30.40.10">
    <property type="entry name" value="Zinc/RING finger domain, C3HC4 (zinc finger)"/>
    <property type="match status" value="1"/>
</dbReference>
<dbReference type="InterPro" id="IPR001841">
    <property type="entry name" value="Znf_RING"/>
</dbReference>
<dbReference type="EMBL" id="CAJFCJ010000001">
    <property type="protein sequence ID" value="CAD5111382.1"/>
    <property type="molecule type" value="Genomic_DNA"/>
</dbReference>
<dbReference type="Pfam" id="PF22486">
    <property type="entry name" value="MATH_2"/>
    <property type="match status" value="1"/>
</dbReference>
<dbReference type="SUPFAM" id="SSF57845">
    <property type="entry name" value="B-box zinc-binding domain"/>
    <property type="match status" value="1"/>
</dbReference>
<evidence type="ECO:0000313" key="13">
    <source>
        <dbReference type="Proteomes" id="UP000549394"/>
    </source>
</evidence>
<dbReference type="Pfam" id="PF00643">
    <property type="entry name" value="zf-B_box"/>
    <property type="match status" value="1"/>
</dbReference>
<dbReference type="InterPro" id="IPR002083">
    <property type="entry name" value="MATH/TRAF_dom"/>
</dbReference>
<dbReference type="PROSITE" id="PS50089">
    <property type="entry name" value="ZF_RING_2"/>
    <property type="match status" value="1"/>
</dbReference>
<dbReference type="GO" id="GO:0016235">
    <property type="term" value="C:aggresome"/>
    <property type="evidence" value="ECO:0007669"/>
    <property type="project" value="TreeGrafter"/>
</dbReference>
<keyword evidence="7" id="KW-0175">Coiled coil</keyword>
<dbReference type="InterPro" id="IPR037299">
    <property type="entry name" value="TRIM37_MATH"/>
</dbReference>
<feature type="coiled-coil region" evidence="7">
    <location>
        <begin position="421"/>
        <end position="448"/>
    </location>
</feature>
<dbReference type="Gene3D" id="2.60.210.10">
    <property type="entry name" value="Apoptosis, Tumor Necrosis Factor Receptor Associated Protein 2, Chain A"/>
    <property type="match status" value="1"/>
</dbReference>
<keyword evidence="4 6" id="KW-0863">Zinc-finger</keyword>
<dbReference type="PROSITE" id="PS50144">
    <property type="entry name" value="MATH"/>
    <property type="match status" value="1"/>
</dbReference>
<evidence type="ECO:0000313" key="12">
    <source>
        <dbReference type="EMBL" id="CAD5111382.1"/>
    </source>
</evidence>
<feature type="compositionally biased region" description="Acidic residues" evidence="8">
    <location>
        <begin position="471"/>
        <end position="484"/>
    </location>
</feature>
<feature type="region of interest" description="Disordered" evidence="8">
    <location>
        <begin position="448"/>
        <end position="494"/>
    </location>
</feature>
<proteinExistence type="predicted"/>
<comment type="subcellular location">
    <subcellularLocation>
        <location evidence="1">Cytoplasm</location>
    </subcellularLocation>
</comment>
<keyword evidence="5" id="KW-0862">Zinc</keyword>
<gene>
    <name evidence="12" type="ORF">DGYR_LOCUS686</name>
</gene>
<reference evidence="12 13" key="1">
    <citation type="submission" date="2020-08" db="EMBL/GenBank/DDBJ databases">
        <authorList>
            <person name="Hejnol A."/>
        </authorList>
    </citation>
    <scope>NUCLEOTIDE SEQUENCE [LARGE SCALE GENOMIC DNA]</scope>
</reference>
<dbReference type="CDD" id="cd16619">
    <property type="entry name" value="mRING-HC-C4C4_TRIM37_C-VIII"/>
    <property type="match status" value="1"/>
</dbReference>
<feature type="domain" description="MATH" evidence="11">
    <location>
        <begin position="284"/>
        <end position="412"/>
    </location>
</feature>